<dbReference type="AlphaFoldDB" id="A0A813VNB2"/>
<comment type="caution">
    <text evidence="2">The sequence shown here is derived from an EMBL/GenBank/DDBJ whole genome shotgun (WGS) entry which is preliminary data.</text>
</comment>
<reference evidence="2" key="1">
    <citation type="submission" date="2021-02" db="EMBL/GenBank/DDBJ databases">
        <authorList>
            <person name="Nowell W R."/>
        </authorList>
    </citation>
    <scope>NUCLEOTIDE SEQUENCE</scope>
</reference>
<evidence type="ECO:0000256" key="1">
    <source>
        <dbReference type="SAM" id="MobiDB-lite"/>
    </source>
</evidence>
<evidence type="ECO:0000313" key="5">
    <source>
        <dbReference type="EMBL" id="CAF3824517.1"/>
    </source>
</evidence>
<accession>A0A813VNB2</accession>
<dbReference type="EMBL" id="CAJOBA010008275">
    <property type="protein sequence ID" value="CAF3824517.1"/>
    <property type="molecule type" value="Genomic_DNA"/>
</dbReference>
<name>A0A813VNB2_9BILA</name>
<gene>
    <name evidence="2" type="ORF">GPM918_LOCUS5721</name>
    <name evidence="3" type="ORF">OVA965_LOCUS17300</name>
    <name evidence="4" type="ORF">SRO942_LOCUS5716</name>
    <name evidence="5" type="ORF">TMI583_LOCUS17311</name>
</gene>
<proteinExistence type="predicted"/>
<dbReference type="Proteomes" id="UP000681722">
    <property type="component" value="Unassembled WGS sequence"/>
</dbReference>
<sequence length="125" mass="14621">MFITIFCKLHSHTIEGGIFTSPTEENIEQIQANSNNKHRASSIGVDLTPSNQNERTERLKMLEGGFRHHNSKHNRLNIFSYIRRIFQKHHKRKTFNQSIESLDSNDNELSDQTDSRLKRHVSTTF</sequence>
<evidence type="ECO:0000313" key="2">
    <source>
        <dbReference type="EMBL" id="CAF0844137.1"/>
    </source>
</evidence>
<dbReference type="EMBL" id="CAJNOQ010000842">
    <property type="protein sequence ID" value="CAF0844137.1"/>
    <property type="molecule type" value="Genomic_DNA"/>
</dbReference>
<dbReference type="EMBL" id="CAJOBC010000840">
    <property type="protein sequence ID" value="CAF3631480.1"/>
    <property type="molecule type" value="Genomic_DNA"/>
</dbReference>
<evidence type="ECO:0000313" key="4">
    <source>
        <dbReference type="EMBL" id="CAF3631480.1"/>
    </source>
</evidence>
<dbReference type="Proteomes" id="UP000682733">
    <property type="component" value="Unassembled WGS sequence"/>
</dbReference>
<dbReference type="Proteomes" id="UP000677228">
    <property type="component" value="Unassembled WGS sequence"/>
</dbReference>
<evidence type="ECO:0000313" key="6">
    <source>
        <dbReference type="Proteomes" id="UP000663829"/>
    </source>
</evidence>
<keyword evidence="6" id="KW-1185">Reference proteome</keyword>
<dbReference type="Proteomes" id="UP000663829">
    <property type="component" value="Unassembled WGS sequence"/>
</dbReference>
<dbReference type="EMBL" id="CAJNOK010008260">
    <property type="protein sequence ID" value="CAF1058680.1"/>
    <property type="molecule type" value="Genomic_DNA"/>
</dbReference>
<feature type="region of interest" description="Disordered" evidence="1">
    <location>
        <begin position="97"/>
        <end position="125"/>
    </location>
</feature>
<evidence type="ECO:0000313" key="3">
    <source>
        <dbReference type="EMBL" id="CAF1058680.1"/>
    </source>
</evidence>
<organism evidence="2 6">
    <name type="scientific">Didymodactylos carnosus</name>
    <dbReference type="NCBI Taxonomy" id="1234261"/>
    <lineage>
        <taxon>Eukaryota</taxon>
        <taxon>Metazoa</taxon>
        <taxon>Spiralia</taxon>
        <taxon>Gnathifera</taxon>
        <taxon>Rotifera</taxon>
        <taxon>Eurotatoria</taxon>
        <taxon>Bdelloidea</taxon>
        <taxon>Philodinida</taxon>
        <taxon>Philodinidae</taxon>
        <taxon>Didymodactylos</taxon>
    </lineage>
</organism>
<protein>
    <submittedName>
        <fullName evidence="2">Uncharacterized protein</fullName>
    </submittedName>
</protein>